<dbReference type="Gene3D" id="2.20.28.20">
    <property type="entry name" value="Methionyl-tRNA synthetase, Zn-domain"/>
    <property type="match status" value="1"/>
</dbReference>
<keyword evidence="13" id="KW-1185">Reference proteome</keyword>
<dbReference type="CDD" id="cd07957">
    <property type="entry name" value="Anticodon_Ia_Met"/>
    <property type="match status" value="1"/>
</dbReference>
<evidence type="ECO:0000259" key="11">
    <source>
        <dbReference type="Pfam" id="PF19303"/>
    </source>
</evidence>
<evidence type="ECO:0000256" key="9">
    <source>
        <dbReference type="HAMAP-Rule" id="MF_00098"/>
    </source>
</evidence>
<feature type="domain" description="Methionyl/Leucyl tRNA synthetase" evidence="10">
    <location>
        <begin position="5"/>
        <end position="394"/>
    </location>
</feature>
<dbReference type="InterPro" id="IPR014758">
    <property type="entry name" value="Met-tRNA_synth"/>
</dbReference>
<dbReference type="Gene3D" id="3.40.50.620">
    <property type="entry name" value="HUPs"/>
    <property type="match status" value="1"/>
</dbReference>
<evidence type="ECO:0000256" key="1">
    <source>
        <dbReference type="ARBA" id="ARBA00003314"/>
    </source>
</evidence>
<feature type="domain" description="Methionyl-tRNA synthetase anticodon-binding" evidence="11">
    <location>
        <begin position="426"/>
        <end position="540"/>
    </location>
</feature>
<dbReference type="PRINTS" id="PR01041">
    <property type="entry name" value="TRNASYNTHMET"/>
</dbReference>
<dbReference type="InterPro" id="IPR009080">
    <property type="entry name" value="tRNAsynth_Ia_anticodon-bd"/>
</dbReference>
<accession>A0A919YJS4</accession>
<dbReference type="InterPro" id="IPR014729">
    <property type="entry name" value="Rossmann-like_a/b/a_fold"/>
</dbReference>
<name>A0A919YJS4_9BACL</name>
<dbReference type="NCBIfam" id="TIGR00398">
    <property type="entry name" value="metG"/>
    <property type="match status" value="1"/>
</dbReference>
<comment type="subunit">
    <text evidence="9">Monomer.</text>
</comment>
<dbReference type="CDD" id="cd00814">
    <property type="entry name" value="MetRS_core"/>
    <property type="match status" value="1"/>
</dbReference>
<keyword evidence="4 9" id="KW-0547">Nucleotide-binding</keyword>
<dbReference type="GO" id="GO:0004825">
    <property type="term" value="F:methionine-tRNA ligase activity"/>
    <property type="evidence" value="ECO:0007669"/>
    <property type="project" value="UniProtKB-UniRule"/>
</dbReference>
<proteinExistence type="inferred from homology"/>
<dbReference type="PANTHER" id="PTHR45765:SF1">
    <property type="entry name" value="METHIONINE--TRNA LIGASE, CYTOPLASMIC"/>
    <property type="match status" value="1"/>
</dbReference>
<evidence type="ECO:0000259" key="10">
    <source>
        <dbReference type="Pfam" id="PF09334"/>
    </source>
</evidence>
<comment type="similarity">
    <text evidence="2 9">Belongs to the class-I aminoacyl-tRNA synthetase family. MetG type 1 subfamily.</text>
</comment>
<dbReference type="GO" id="GO:0046872">
    <property type="term" value="F:metal ion binding"/>
    <property type="evidence" value="ECO:0007669"/>
    <property type="project" value="UniProtKB-KW"/>
</dbReference>
<comment type="cofactor">
    <cofactor evidence="9">
        <name>Zn(2+)</name>
        <dbReference type="ChEBI" id="CHEBI:29105"/>
    </cofactor>
    <text evidence="9">Binds 1 zinc ion per subunit.</text>
</comment>
<feature type="short sequence motif" description="'KMSKS' region" evidence="9">
    <location>
        <begin position="330"/>
        <end position="334"/>
    </location>
</feature>
<evidence type="ECO:0000256" key="4">
    <source>
        <dbReference type="ARBA" id="ARBA00022741"/>
    </source>
</evidence>
<feature type="binding site" evidence="9">
    <location>
        <position position="333"/>
    </location>
    <ligand>
        <name>ATP</name>
        <dbReference type="ChEBI" id="CHEBI:30616"/>
    </ligand>
</feature>
<evidence type="ECO:0000256" key="7">
    <source>
        <dbReference type="ARBA" id="ARBA00023146"/>
    </source>
</evidence>
<keyword evidence="7 9" id="KW-0030">Aminoacyl-tRNA synthetase</keyword>
<feature type="binding site" evidence="9">
    <location>
        <position position="142"/>
    </location>
    <ligand>
        <name>Zn(2+)</name>
        <dbReference type="ChEBI" id="CHEBI:29105"/>
    </ligand>
</feature>
<dbReference type="EC" id="6.1.1.10" evidence="9"/>
<dbReference type="GO" id="GO:0005829">
    <property type="term" value="C:cytosol"/>
    <property type="evidence" value="ECO:0007669"/>
    <property type="project" value="TreeGrafter"/>
</dbReference>
<dbReference type="Gene3D" id="1.10.730.10">
    <property type="entry name" value="Isoleucyl-tRNA Synthetase, Domain 1"/>
    <property type="match status" value="1"/>
</dbReference>
<feature type="binding site" evidence="9">
    <location>
        <position position="157"/>
    </location>
    <ligand>
        <name>Zn(2+)</name>
        <dbReference type="ChEBI" id="CHEBI:29105"/>
    </ligand>
</feature>
<keyword evidence="3 9" id="KW-0436">Ligase</keyword>
<evidence type="ECO:0000313" key="12">
    <source>
        <dbReference type="EMBL" id="GIO49950.1"/>
    </source>
</evidence>
<evidence type="ECO:0000313" key="13">
    <source>
        <dbReference type="Proteomes" id="UP000682811"/>
    </source>
</evidence>
<dbReference type="GO" id="GO:0005524">
    <property type="term" value="F:ATP binding"/>
    <property type="evidence" value="ECO:0007669"/>
    <property type="project" value="UniProtKB-UniRule"/>
</dbReference>
<dbReference type="InterPro" id="IPR023458">
    <property type="entry name" value="Met-tRNA_ligase_1"/>
</dbReference>
<comment type="subcellular location">
    <subcellularLocation>
        <location evidence="9">Cytoplasm</location>
    </subcellularLocation>
</comment>
<dbReference type="EMBL" id="BORT01000026">
    <property type="protein sequence ID" value="GIO49950.1"/>
    <property type="molecule type" value="Genomic_DNA"/>
</dbReference>
<keyword evidence="9" id="KW-0479">Metal-binding</keyword>
<dbReference type="PANTHER" id="PTHR45765">
    <property type="entry name" value="METHIONINE--TRNA LIGASE"/>
    <property type="match status" value="1"/>
</dbReference>
<keyword evidence="6 9" id="KW-0648">Protein biosynthesis</keyword>
<evidence type="ECO:0000256" key="3">
    <source>
        <dbReference type="ARBA" id="ARBA00022598"/>
    </source>
</evidence>
<protein>
    <recommendedName>
        <fullName evidence="9">Methionine--tRNA ligase</fullName>
        <ecNumber evidence="9">6.1.1.10</ecNumber>
    </recommendedName>
    <alternativeName>
        <fullName evidence="9">Methionyl-tRNA synthetase</fullName>
        <shortName evidence="9">MetRS</shortName>
    </alternativeName>
</protein>
<keyword evidence="5 9" id="KW-0067">ATP-binding</keyword>
<dbReference type="Pfam" id="PF19303">
    <property type="entry name" value="Anticodon_3"/>
    <property type="match status" value="1"/>
</dbReference>
<dbReference type="InterPro" id="IPR015413">
    <property type="entry name" value="Methionyl/Leucyl_tRNA_Synth"/>
</dbReference>
<dbReference type="HAMAP" id="MF_00098">
    <property type="entry name" value="Met_tRNA_synth_type1"/>
    <property type="match status" value="1"/>
</dbReference>
<comment type="caution">
    <text evidence="9">Lacks conserved residue(s) required for the propagation of feature annotation.</text>
</comment>
<dbReference type="RefSeq" id="WP_212980285.1">
    <property type="nucleotide sequence ID" value="NZ_AP025343.1"/>
</dbReference>
<reference evidence="12 13" key="1">
    <citation type="submission" date="2021-03" db="EMBL/GenBank/DDBJ databases">
        <title>Antimicrobial resistance genes in bacteria isolated from Japanese honey, and their potential for conferring macrolide and lincosamide resistance in the American foulbrood pathogen Paenibacillus larvae.</title>
        <authorList>
            <person name="Okamoto M."/>
            <person name="Kumagai M."/>
            <person name="Kanamori H."/>
            <person name="Takamatsu D."/>
        </authorList>
    </citation>
    <scope>NUCLEOTIDE SEQUENCE [LARGE SCALE GENOMIC DNA]</scope>
    <source>
        <strain evidence="12 13">J34TS1</strain>
    </source>
</reference>
<dbReference type="SUPFAM" id="SSF47323">
    <property type="entry name" value="Anticodon-binding domain of a subclass of class I aminoacyl-tRNA synthetases"/>
    <property type="match status" value="1"/>
</dbReference>
<dbReference type="InterPro" id="IPR033911">
    <property type="entry name" value="MetRS_core"/>
</dbReference>
<keyword evidence="9" id="KW-0963">Cytoplasm</keyword>
<keyword evidence="9" id="KW-0862">Zinc</keyword>
<dbReference type="SUPFAM" id="SSF52374">
    <property type="entry name" value="Nucleotidylyl transferase"/>
    <property type="match status" value="1"/>
</dbReference>
<dbReference type="Proteomes" id="UP000682811">
    <property type="component" value="Unassembled WGS sequence"/>
</dbReference>
<dbReference type="InterPro" id="IPR029038">
    <property type="entry name" value="MetRS_Zn"/>
</dbReference>
<dbReference type="SUPFAM" id="SSF57770">
    <property type="entry name" value="Methionyl-tRNA synthetase (MetRS), Zn-domain"/>
    <property type="match status" value="1"/>
</dbReference>
<evidence type="ECO:0000256" key="6">
    <source>
        <dbReference type="ARBA" id="ARBA00022917"/>
    </source>
</evidence>
<gene>
    <name evidence="12" type="primary">metG1</name>
    <name evidence="9" type="synonym">metG</name>
    <name evidence="12" type="ORF">J34TS1_47150</name>
</gene>
<dbReference type="InterPro" id="IPR041872">
    <property type="entry name" value="Anticodon_Met"/>
</dbReference>
<comment type="function">
    <text evidence="1 9">Is required not only for elongation of protein synthesis but also for the initiation of all mRNA translation through initiator tRNA(fMet) aminoacylation.</text>
</comment>
<feature type="binding site" evidence="9">
    <location>
        <position position="145"/>
    </location>
    <ligand>
        <name>Zn(2+)</name>
        <dbReference type="ChEBI" id="CHEBI:29105"/>
    </ligand>
</feature>
<dbReference type="Pfam" id="PF09334">
    <property type="entry name" value="tRNA-synt_1g"/>
    <property type="match status" value="1"/>
</dbReference>
<organism evidence="12 13">
    <name type="scientific">Paenibacillus azoreducens</name>
    <dbReference type="NCBI Taxonomy" id="116718"/>
    <lineage>
        <taxon>Bacteria</taxon>
        <taxon>Bacillati</taxon>
        <taxon>Bacillota</taxon>
        <taxon>Bacilli</taxon>
        <taxon>Bacillales</taxon>
        <taxon>Paenibacillaceae</taxon>
        <taxon>Paenibacillus</taxon>
    </lineage>
</organism>
<comment type="catalytic activity">
    <reaction evidence="8 9">
        <text>tRNA(Met) + L-methionine + ATP = L-methionyl-tRNA(Met) + AMP + diphosphate</text>
        <dbReference type="Rhea" id="RHEA:13481"/>
        <dbReference type="Rhea" id="RHEA-COMP:9667"/>
        <dbReference type="Rhea" id="RHEA-COMP:9698"/>
        <dbReference type="ChEBI" id="CHEBI:30616"/>
        <dbReference type="ChEBI" id="CHEBI:33019"/>
        <dbReference type="ChEBI" id="CHEBI:57844"/>
        <dbReference type="ChEBI" id="CHEBI:78442"/>
        <dbReference type="ChEBI" id="CHEBI:78530"/>
        <dbReference type="ChEBI" id="CHEBI:456215"/>
        <dbReference type="EC" id="6.1.1.10"/>
    </reaction>
</comment>
<comment type="caution">
    <text evidence="12">The sequence shown here is derived from an EMBL/GenBank/DDBJ whole genome shotgun (WGS) entry which is preliminary data.</text>
</comment>
<dbReference type="GO" id="GO:0006431">
    <property type="term" value="P:methionyl-tRNA aminoacylation"/>
    <property type="evidence" value="ECO:0007669"/>
    <property type="project" value="UniProtKB-UniRule"/>
</dbReference>
<evidence type="ECO:0000256" key="5">
    <source>
        <dbReference type="ARBA" id="ARBA00022840"/>
    </source>
</evidence>
<sequence length="544" mass="62011">MAHIFIGGAWPYANGSLHLGRLASLLPGDVLARYFRSKGDNVLYVSGSDCHGTPVAVQAAQEGISPAEFAGRYHQEFKACFEQLGFSYDLYTRTDQEAHQETVQELFVKLLKNGYLYRKSAKQTYCEVDRRFLPDRYVEGICPVCGARARGDQCDHCSTLLEPQDLKERTCKLCGTPPTERPTEHYYFALSRFQEVLSQYAQQAKGWRDNAVQMTRRYLSEGLQDRAATRDLDWGVDVPLPGFTEKKIYVWIEAVCGYFSASKLWAKQAGEGWEPFWLEGQGDLTSYYVHGKDNIPFHTLIWPAILLGTGGLHLPDHIISCEYMTLEGRKFSTSRNWAVWVPDLLARYEPDSIRYFLIGSGPENRDADFSWREFIYSHNGELLGAFGNFVQRTLAFINKSFAGRVPEGELPGEWKETISALYMSTGSRIEAGRFKEALEGVFSLVRQGNKYFDAEKPWQQIREDQAACGSTLYNCVQIMANLSNLLEPFIPFSCRKLKGFLSLPEPSWRFVTVPAGRKIERLELLFERIDPARIEEEMQRLGKI</sequence>
<feature type="binding site" evidence="9">
    <location>
        <position position="154"/>
    </location>
    <ligand>
        <name>Zn(2+)</name>
        <dbReference type="ChEBI" id="CHEBI:29105"/>
    </ligand>
</feature>
<dbReference type="AlphaFoldDB" id="A0A919YJS4"/>
<evidence type="ECO:0000256" key="8">
    <source>
        <dbReference type="ARBA" id="ARBA00047364"/>
    </source>
</evidence>
<evidence type="ECO:0000256" key="2">
    <source>
        <dbReference type="ARBA" id="ARBA00008258"/>
    </source>
</evidence>